<dbReference type="SUPFAM" id="SSF52540">
    <property type="entry name" value="P-loop containing nucleoside triphosphate hydrolases"/>
    <property type="match status" value="1"/>
</dbReference>
<reference evidence="1 2" key="1">
    <citation type="submission" date="2024-10" db="EMBL/GenBank/DDBJ databases">
        <title>Updated reference genomes for cyclostephanoid diatoms.</title>
        <authorList>
            <person name="Roberts W.R."/>
            <person name="Alverson A.J."/>
        </authorList>
    </citation>
    <scope>NUCLEOTIDE SEQUENCE [LARGE SCALE GENOMIC DNA]</scope>
    <source>
        <strain evidence="1 2">AJA276-08</strain>
    </source>
</reference>
<name>A0ABD3QMW0_9STRA</name>
<dbReference type="AlphaFoldDB" id="A0ABD3QMW0"/>
<gene>
    <name evidence="1" type="ORF">ACHAW5_002052</name>
</gene>
<dbReference type="Proteomes" id="UP001530315">
    <property type="component" value="Unassembled WGS sequence"/>
</dbReference>
<sequence>MTKKRGIPMSCTLSSTSIEQLIMNGDLSGDEAYRAMSDVRCDLQLMLDKPDRFLHDMNLEKLAVTGLQLNEAVFGREMDFSALQDSYMRLISGVNECGVIVGPSGIGKTVLANRLGSFASATGALFTGKLTNFSK</sequence>
<proteinExistence type="predicted"/>
<organism evidence="1 2">
    <name type="scientific">Stephanodiscus triporus</name>
    <dbReference type="NCBI Taxonomy" id="2934178"/>
    <lineage>
        <taxon>Eukaryota</taxon>
        <taxon>Sar</taxon>
        <taxon>Stramenopiles</taxon>
        <taxon>Ochrophyta</taxon>
        <taxon>Bacillariophyta</taxon>
        <taxon>Coscinodiscophyceae</taxon>
        <taxon>Thalassiosirophycidae</taxon>
        <taxon>Stephanodiscales</taxon>
        <taxon>Stephanodiscaceae</taxon>
        <taxon>Stephanodiscus</taxon>
    </lineage>
</organism>
<dbReference type="EMBL" id="JALLAZ020000207">
    <property type="protein sequence ID" value="KAL3800901.1"/>
    <property type="molecule type" value="Genomic_DNA"/>
</dbReference>
<accession>A0ABD3QMW0</accession>
<evidence type="ECO:0000313" key="2">
    <source>
        <dbReference type="Proteomes" id="UP001530315"/>
    </source>
</evidence>
<protein>
    <submittedName>
        <fullName evidence="1">Uncharacterized protein</fullName>
    </submittedName>
</protein>
<evidence type="ECO:0000313" key="1">
    <source>
        <dbReference type="EMBL" id="KAL3800901.1"/>
    </source>
</evidence>
<keyword evidence="2" id="KW-1185">Reference proteome</keyword>
<dbReference type="InterPro" id="IPR027417">
    <property type="entry name" value="P-loop_NTPase"/>
</dbReference>
<comment type="caution">
    <text evidence="1">The sequence shown here is derived from an EMBL/GenBank/DDBJ whole genome shotgun (WGS) entry which is preliminary data.</text>
</comment>